<gene>
    <name evidence="1" type="ORF">AWC14_00390</name>
</gene>
<proteinExistence type="predicted"/>
<comment type="caution">
    <text evidence="1">The sequence shown here is derived from an EMBL/GenBank/DDBJ whole genome shotgun (WGS) entry which is preliminary data.</text>
</comment>
<evidence type="ECO:0000313" key="2">
    <source>
        <dbReference type="Proteomes" id="UP000193487"/>
    </source>
</evidence>
<dbReference type="EMBL" id="LQPE01000115">
    <property type="protein sequence ID" value="ORW03732.1"/>
    <property type="molecule type" value="Genomic_DNA"/>
</dbReference>
<sequence>MDVAGEITKTVDKISRRNGVAGQYAYDVTVTYHFPDAEPQTYNATFVGSDHGAPVVMRDKFGERFVEDWRRYGDELNPDWIRRFYA</sequence>
<protein>
    <submittedName>
        <fullName evidence="1">Uncharacterized protein</fullName>
    </submittedName>
</protein>
<reference evidence="1 2" key="1">
    <citation type="submission" date="2016-01" db="EMBL/GenBank/DDBJ databases">
        <title>The new phylogeny of the genus Mycobacterium.</title>
        <authorList>
            <person name="Tarcisio F."/>
            <person name="Conor M."/>
            <person name="Antonella G."/>
            <person name="Elisabetta G."/>
            <person name="Giulia F.S."/>
            <person name="Sara T."/>
            <person name="Anna F."/>
            <person name="Clotilde B."/>
            <person name="Roberto B."/>
            <person name="Veronica D.S."/>
            <person name="Fabio R."/>
            <person name="Monica P."/>
            <person name="Olivier J."/>
            <person name="Enrico T."/>
            <person name="Nicola S."/>
        </authorList>
    </citation>
    <scope>NUCLEOTIDE SEQUENCE [LARGE SCALE GENOMIC DNA]</scope>
    <source>
        <strain evidence="1 2">DSM 45166</strain>
    </source>
</reference>
<dbReference type="Proteomes" id="UP000193487">
    <property type="component" value="Unassembled WGS sequence"/>
</dbReference>
<dbReference type="OrthoDB" id="4764653at2"/>
<keyword evidence="2" id="KW-1185">Reference proteome</keyword>
<name>A0A1X1XY11_9MYCO</name>
<accession>A0A1X1XY11</accession>
<organism evidence="1 2">
    <name type="scientific">Mycobacterium kyorinense</name>
    <dbReference type="NCBI Taxonomy" id="487514"/>
    <lineage>
        <taxon>Bacteria</taxon>
        <taxon>Bacillati</taxon>
        <taxon>Actinomycetota</taxon>
        <taxon>Actinomycetes</taxon>
        <taxon>Mycobacteriales</taxon>
        <taxon>Mycobacteriaceae</taxon>
        <taxon>Mycobacterium</taxon>
    </lineage>
</organism>
<dbReference type="AlphaFoldDB" id="A0A1X1XY11"/>
<dbReference type="RefSeq" id="WP_083071431.1">
    <property type="nucleotide sequence ID" value="NZ_LQPE01000115.1"/>
</dbReference>
<evidence type="ECO:0000313" key="1">
    <source>
        <dbReference type="EMBL" id="ORW03732.1"/>
    </source>
</evidence>